<accession>A0ABR6X2I6</accession>
<comment type="caution">
    <text evidence="4">The sequence shown here is derived from an EMBL/GenBank/DDBJ whole genome shotgun (WGS) entry which is preliminary data.</text>
</comment>
<feature type="domain" description="Inosine/uridine-preferring nucleoside hydrolase" evidence="3">
    <location>
        <begin position="7"/>
        <end position="301"/>
    </location>
</feature>
<organism evidence="4 5">
    <name type="scientific">Undibacterium seohonense</name>
    <dbReference type="NCBI Taxonomy" id="1344950"/>
    <lineage>
        <taxon>Bacteria</taxon>
        <taxon>Pseudomonadati</taxon>
        <taxon>Pseudomonadota</taxon>
        <taxon>Betaproteobacteria</taxon>
        <taxon>Burkholderiales</taxon>
        <taxon>Oxalobacteraceae</taxon>
        <taxon>Undibacterium</taxon>
    </lineage>
</organism>
<keyword evidence="5" id="KW-1185">Reference proteome</keyword>
<protein>
    <submittedName>
        <fullName evidence="4">Nucleoside hydrolase</fullName>
    </submittedName>
</protein>
<dbReference type="Gene3D" id="3.90.245.10">
    <property type="entry name" value="Ribonucleoside hydrolase-like"/>
    <property type="match status" value="1"/>
</dbReference>
<evidence type="ECO:0000313" key="4">
    <source>
        <dbReference type="EMBL" id="MBC3807114.1"/>
    </source>
</evidence>
<dbReference type="EMBL" id="JACOFW010000005">
    <property type="protein sequence ID" value="MBC3807114.1"/>
    <property type="molecule type" value="Genomic_DNA"/>
</dbReference>
<evidence type="ECO:0000256" key="1">
    <source>
        <dbReference type="ARBA" id="ARBA00022801"/>
    </source>
</evidence>
<dbReference type="GO" id="GO:0016787">
    <property type="term" value="F:hydrolase activity"/>
    <property type="evidence" value="ECO:0007669"/>
    <property type="project" value="UniProtKB-KW"/>
</dbReference>
<dbReference type="PANTHER" id="PTHR12304">
    <property type="entry name" value="INOSINE-URIDINE PREFERRING NUCLEOSIDE HYDROLASE"/>
    <property type="match status" value="1"/>
</dbReference>
<dbReference type="SUPFAM" id="SSF53590">
    <property type="entry name" value="Nucleoside hydrolase"/>
    <property type="match status" value="1"/>
</dbReference>
<name>A0ABR6X2I6_9BURK</name>
<reference evidence="4 5" key="1">
    <citation type="submission" date="2020-08" db="EMBL/GenBank/DDBJ databases">
        <title>Novel species isolated from subtropical streams in China.</title>
        <authorList>
            <person name="Lu H."/>
        </authorList>
    </citation>
    <scope>NUCLEOTIDE SEQUENCE [LARGE SCALE GENOMIC DNA]</scope>
    <source>
        <strain evidence="4 5">KACC 16656</strain>
    </source>
</reference>
<keyword evidence="1 4" id="KW-0378">Hydrolase</keyword>
<proteinExistence type="predicted"/>
<evidence type="ECO:0000313" key="5">
    <source>
        <dbReference type="Proteomes" id="UP000648257"/>
    </source>
</evidence>
<dbReference type="RefSeq" id="WP_186922193.1">
    <property type="nucleotide sequence ID" value="NZ_JACOFW010000005.1"/>
</dbReference>
<evidence type="ECO:0000259" key="3">
    <source>
        <dbReference type="Pfam" id="PF01156"/>
    </source>
</evidence>
<sequence>MKQRTKVIIDTDVDFDDYMAMVYLMQNPEVDVIAISVTGCGAAHLSKGVNNVANLLTLFGDKALTLPVLRGAKAPMRYSNVFPADVRTGADDHYDAPFPATNPSPQIHDAQTWLRNFFLNNEEKITVLSIGGGTNFGHLFLSAQNDEVLTQKLKSGIEKIVMMGGNILPRDITPGAMGNIEAALGDNVYYQNTVAEWNIFIDPLGAKIMFEFGVPIRLIALNATNDVPIEQSFVDELNAINTPQAQFLSAVLAYPANAAGIGTFLSFWDPLAACTITAPDLVTTETFQLLVWQELDEEDDQSASLIVDTVNGTAIDVAIAAFKDAVYAEYLRVLRLPLPDTKSSCPAKS</sequence>
<evidence type="ECO:0000256" key="2">
    <source>
        <dbReference type="ARBA" id="ARBA00023295"/>
    </source>
</evidence>
<dbReference type="PANTHER" id="PTHR12304:SF46">
    <property type="entry name" value="INOSINE-ADENOSINE-GUANOSINE-NUCLEOSIDE HYDROLASE"/>
    <property type="match status" value="1"/>
</dbReference>
<dbReference type="Pfam" id="PF01156">
    <property type="entry name" value="IU_nuc_hydro"/>
    <property type="match status" value="1"/>
</dbReference>
<keyword evidence="2" id="KW-0326">Glycosidase</keyword>
<dbReference type="InterPro" id="IPR023186">
    <property type="entry name" value="IUNH"/>
</dbReference>
<dbReference type="InterPro" id="IPR001910">
    <property type="entry name" value="Inosine/uridine_hydrolase_dom"/>
</dbReference>
<dbReference type="InterPro" id="IPR036452">
    <property type="entry name" value="Ribo_hydro-like"/>
</dbReference>
<dbReference type="Proteomes" id="UP000648257">
    <property type="component" value="Unassembled WGS sequence"/>
</dbReference>
<gene>
    <name evidence="4" type="ORF">H8K52_07120</name>
</gene>